<accession>F9D1W8</accession>
<keyword evidence="1" id="KW-0472">Membrane</keyword>
<evidence type="ECO:0000313" key="2">
    <source>
        <dbReference type="EMBL" id="EGQ15786.1"/>
    </source>
</evidence>
<dbReference type="EMBL" id="AFPW01000012">
    <property type="protein sequence ID" value="EGQ15786.1"/>
    <property type="molecule type" value="Genomic_DNA"/>
</dbReference>
<name>F9D1W8_PREDD</name>
<feature type="transmembrane region" description="Helical" evidence="1">
    <location>
        <begin position="28"/>
        <end position="46"/>
    </location>
</feature>
<keyword evidence="1" id="KW-1133">Transmembrane helix</keyword>
<comment type="caution">
    <text evidence="2">The sequence shown here is derived from an EMBL/GenBank/DDBJ whole genome shotgun (WGS) entry which is preliminary data.</text>
</comment>
<dbReference type="Proteomes" id="UP000007820">
    <property type="component" value="Unassembled WGS sequence"/>
</dbReference>
<keyword evidence="1" id="KW-0812">Transmembrane</keyword>
<evidence type="ECO:0000313" key="3">
    <source>
        <dbReference type="Proteomes" id="UP000007820"/>
    </source>
</evidence>
<reference evidence="2 3" key="1">
    <citation type="submission" date="2011-04" db="EMBL/GenBank/DDBJ databases">
        <authorList>
            <person name="Muzny D."/>
            <person name="Qin X."/>
            <person name="Deng J."/>
            <person name="Jiang H."/>
            <person name="Liu Y."/>
            <person name="Qu J."/>
            <person name="Song X.-Z."/>
            <person name="Zhang L."/>
            <person name="Thornton R."/>
            <person name="Coyle M."/>
            <person name="Francisco L."/>
            <person name="Jackson L."/>
            <person name="Javaid M."/>
            <person name="Korchina V."/>
            <person name="Kovar C."/>
            <person name="Mata R."/>
            <person name="Mathew T."/>
            <person name="Ngo R."/>
            <person name="Nguyen L."/>
            <person name="Nguyen N."/>
            <person name="Okwuonu G."/>
            <person name="Ongeri F."/>
            <person name="Pham C."/>
            <person name="Simmons D."/>
            <person name="Wilczek-Boney K."/>
            <person name="Hale W."/>
            <person name="Jakkamsetti A."/>
            <person name="Pham P."/>
            <person name="Ruth R."/>
            <person name="San Lucas F."/>
            <person name="Warren J."/>
            <person name="Zhang J."/>
            <person name="Zhao Z."/>
            <person name="Zhou C."/>
            <person name="Zhu D."/>
            <person name="Lee S."/>
            <person name="Bess C."/>
            <person name="Blankenburg K."/>
            <person name="Forbes L."/>
            <person name="Fu Q."/>
            <person name="Gubbala S."/>
            <person name="Hirani K."/>
            <person name="Jayaseelan J.C."/>
            <person name="Lara F."/>
            <person name="Munidasa M."/>
            <person name="Palculict T."/>
            <person name="Patil S."/>
            <person name="Pu L.-L."/>
            <person name="Saada N."/>
            <person name="Tang L."/>
            <person name="Weissenberger G."/>
            <person name="Zhu Y."/>
            <person name="Hemphill L."/>
            <person name="Shang Y."/>
            <person name="Youmans B."/>
            <person name="Ayvaz T."/>
            <person name="Ross M."/>
            <person name="Santibanez J."/>
            <person name="Aqrawi P."/>
            <person name="Gross S."/>
            <person name="Joshi V."/>
            <person name="Fowler G."/>
            <person name="Nazareth L."/>
            <person name="Reid J."/>
            <person name="Worley K."/>
            <person name="Petrosino J."/>
            <person name="Highlander S."/>
            <person name="Gibbs R."/>
        </authorList>
    </citation>
    <scope>NUCLEOTIDE SEQUENCE [LARGE SCALE GENOMIC DNA]</scope>
    <source>
        <strain evidence="2 3">DSM 3688</strain>
    </source>
</reference>
<organism evidence="2 3">
    <name type="scientific">Prevotella dentalis (strain ATCC 49559 / DSM 3688 / JCM 13448 / NCTC 12043 / ES 2772)</name>
    <name type="common">Mitsuokella dentalis</name>
    <dbReference type="NCBI Taxonomy" id="908937"/>
    <lineage>
        <taxon>Bacteria</taxon>
        <taxon>Pseudomonadati</taxon>
        <taxon>Bacteroidota</taxon>
        <taxon>Bacteroidia</taxon>
        <taxon>Bacteroidales</taxon>
        <taxon>Prevotellaceae</taxon>
        <taxon>Prevotella</taxon>
    </lineage>
</organism>
<evidence type="ECO:0000256" key="1">
    <source>
        <dbReference type="SAM" id="Phobius"/>
    </source>
</evidence>
<proteinExistence type="predicted"/>
<protein>
    <submittedName>
        <fullName evidence="2">Uncharacterized protein</fullName>
    </submittedName>
</protein>
<dbReference type="AlphaFoldDB" id="F9D1W8"/>
<gene>
    <name evidence="2" type="ORF">HMPREF9136_0846</name>
</gene>
<sequence>MRERERERESSKLFGTTKQFDEKFAGNFAIPCASSALLYLLMVYMFCDKCGAKVVNVWEMNKN</sequence>